<organism evidence="3 4">
    <name type="scientific">Pseudomonas piscis</name>
    <dbReference type="NCBI Taxonomy" id="2614538"/>
    <lineage>
        <taxon>Bacteria</taxon>
        <taxon>Pseudomonadati</taxon>
        <taxon>Pseudomonadota</taxon>
        <taxon>Gammaproteobacteria</taxon>
        <taxon>Pseudomonadales</taxon>
        <taxon>Pseudomonadaceae</taxon>
        <taxon>Pseudomonas</taxon>
    </lineage>
</organism>
<dbReference type="EMBL" id="WHUV01000004">
    <property type="protein sequence ID" value="MQA55997.1"/>
    <property type="molecule type" value="Genomic_DNA"/>
</dbReference>
<comment type="caution">
    <text evidence="3">The sequence shown here is derived from an EMBL/GenBank/DDBJ whole genome shotgun (WGS) entry which is preliminary data.</text>
</comment>
<dbReference type="PANTHER" id="PTHR30273">
    <property type="entry name" value="PERIPLASMIC SIGNAL SENSOR AND SIGMA FACTOR ACTIVATOR FECR-RELATED"/>
    <property type="match status" value="1"/>
</dbReference>
<dbReference type="RefSeq" id="WP_152898924.1">
    <property type="nucleotide sequence ID" value="NZ_WHUV01000004.1"/>
</dbReference>
<dbReference type="GO" id="GO:0016989">
    <property type="term" value="F:sigma factor antagonist activity"/>
    <property type="evidence" value="ECO:0007669"/>
    <property type="project" value="TreeGrafter"/>
</dbReference>
<dbReference type="Pfam" id="PF04773">
    <property type="entry name" value="FecR"/>
    <property type="match status" value="1"/>
</dbReference>
<name>A0A7X1U5X2_9PSED</name>
<evidence type="ECO:0000259" key="2">
    <source>
        <dbReference type="Pfam" id="PF16220"/>
    </source>
</evidence>
<dbReference type="AlphaFoldDB" id="A0A7X1U5X2"/>
<dbReference type="Pfam" id="PF16220">
    <property type="entry name" value="DUF4880"/>
    <property type="match status" value="1"/>
</dbReference>
<dbReference type="InterPro" id="IPR012373">
    <property type="entry name" value="Ferrdict_sens_TM"/>
</dbReference>
<dbReference type="PIRSF" id="PIRSF018266">
    <property type="entry name" value="FecR"/>
    <property type="match status" value="1"/>
</dbReference>
<evidence type="ECO:0000313" key="3">
    <source>
        <dbReference type="EMBL" id="MQA55997.1"/>
    </source>
</evidence>
<dbReference type="Proteomes" id="UP000486534">
    <property type="component" value="Unassembled WGS sequence"/>
</dbReference>
<feature type="domain" description="FecR protein" evidence="1">
    <location>
        <begin position="114"/>
        <end position="201"/>
    </location>
</feature>
<dbReference type="InterPro" id="IPR032623">
    <property type="entry name" value="FecR_N"/>
</dbReference>
<dbReference type="InterPro" id="IPR006860">
    <property type="entry name" value="FecR"/>
</dbReference>
<gene>
    <name evidence="3" type="ORF">GDH07_22000</name>
</gene>
<reference evidence="3 4" key="1">
    <citation type="submission" date="2019-10" db="EMBL/GenBank/DDBJ databases">
        <title>Pseudomonas dajingensis sp. nov., isolated from the profound head ulcers of farmed Murray cod (Maccullochella peelii peelii).</title>
        <authorList>
            <person name="Liu Y."/>
        </authorList>
    </citation>
    <scope>NUCLEOTIDE SEQUENCE [LARGE SCALE GENOMIC DNA]</scope>
    <source>
        <strain evidence="3 4">MC042</strain>
    </source>
</reference>
<sequence>MKDQAPIDPAVVEQASEWLMLHWNGELDAAQREAFAAWQRADSEHRRAWQRLQQLQRTLGSVPEHSSHVLLAQPVDHQRRAALKVLGLLLMAGGSGYLVQGSQPWRAAFAGQHTATGEIRHLTLDDGSLLELNSASAVDVLFSASERRIRLVQGEILLTSGHDPRPLIVETPAGDIQALGTRFAVRELDGGTRIDLYEGALRVSPRHAPALQLNAGERLWFRADQVSARQAAQLNASSWSQGRLVAERQPLGQFVAELARYRPGILRCDEQVAGLLLTGVFPLADSDAVLAALERSLPVQVHRVTRYWVTLKPRA</sequence>
<dbReference type="Gene3D" id="2.60.120.1440">
    <property type="match status" value="1"/>
</dbReference>
<dbReference type="PANTHER" id="PTHR30273:SF2">
    <property type="entry name" value="PROTEIN FECR"/>
    <property type="match status" value="1"/>
</dbReference>
<evidence type="ECO:0000313" key="4">
    <source>
        <dbReference type="Proteomes" id="UP000486534"/>
    </source>
</evidence>
<proteinExistence type="predicted"/>
<feature type="domain" description="FecR N-terminal" evidence="2">
    <location>
        <begin position="13"/>
        <end position="55"/>
    </location>
</feature>
<accession>A0A7X1U5X2</accession>
<evidence type="ECO:0000259" key="1">
    <source>
        <dbReference type="Pfam" id="PF04773"/>
    </source>
</evidence>
<protein>
    <submittedName>
        <fullName evidence="3">DUF4880 domain-containing protein</fullName>
    </submittedName>
</protein>